<dbReference type="Proteomes" id="UP000234253">
    <property type="component" value="Unassembled WGS sequence"/>
</dbReference>
<evidence type="ECO:0000256" key="2">
    <source>
        <dbReference type="ARBA" id="ARBA00017703"/>
    </source>
</evidence>
<keyword evidence="5" id="KW-0235">DNA replication</keyword>
<evidence type="ECO:0000256" key="1">
    <source>
        <dbReference type="ARBA" id="ARBA00012417"/>
    </source>
</evidence>
<comment type="catalytic activity">
    <reaction evidence="8">
        <text>DNA(n) + a 2'-deoxyribonucleoside 5'-triphosphate = DNA(n+1) + diphosphate</text>
        <dbReference type="Rhea" id="RHEA:22508"/>
        <dbReference type="Rhea" id="RHEA-COMP:17339"/>
        <dbReference type="Rhea" id="RHEA-COMP:17340"/>
        <dbReference type="ChEBI" id="CHEBI:33019"/>
        <dbReference type="ChEBI" id="CHEBI:61560"/>
        <dbReference type="ChEBI" id="CHEBI:173112"/>
        <dbReference type="EC" id="2.7.7.7"/>
    </reaction>
</comment>
<keyword evidence="4" id="KW-0548">Nucleotidyltransferase</keyword>
<dbReference type="SUPFAM" id="SSF48019">
    <property type="entry name" value="post-AAA+ oligomerization domain-like"/>
    <property type="match status" value="1"/>
</dbReference>
<gene>
    <name evidence="12" type="ORF">CEX73_00225</name>
</gene>
<dbReference type="Gene3D" id="3.40.50.300">
    <property type="entry name" value="P-loop containing nucleotide triphosphate hydrolases"/>
    <property type="match status" value="1"/>
</dbReference>
<keyword evidence="3" id="KW-0808">Transferase</keyword>
<dbReference type="InterPro" id="IPR008921">
    <property type="entry name" value="DNA_pol3_clamp-load_cplx_C"/>
</dbReference>
<dbReference type="EC" id="2.7.7.7" evidence="1 9"/>
<evidence type="ECO:0000256" key="5">
    <source>
        <dbReference type="ARBA" id="ARBA00022705"/>
    </source>
</evidence>
<dbReference type="PANTHER" id="PTHR34388:SF1">
    <property type="entry name" value="DNA POLYMERASE III SUBUNIT DELTA"/>
    <property type="match status" value="1"/>
</dbReference>
<dbReference type="NCBIfam" id="TIGR01128">
    <property type="entry name" value="holA"/>
    <property type="match status" value="1"/>
</dbReference>
<evidence type="ECO:0000259" key="11">
    <source>
        <dbReference type="Pfam" id="PF14840"/>
    </source>
</evidence>
<dbReference type="OrthoDB" id="9770982at2"/>
<dbReference type="GO" id="GO:0003887">
    <property type="term" value="F:DNA-directed DNA polymerase activity"/>
    <property type="evidence" value="ECO:0007669"/>
    <property type="project" value="UniProtKB-UniRule"/>
</dbReference>
<evidence type="ECO:0000256" key="9">
    <source>
        <dbReference type="NCBIfam" id="TIGR01128"/>
    </source>
</evidence>
<feature type="domain" description="DNA polymerase III delta N-terminal" evidence="10">
    <location>
        <begin position="21"/>
        <end position="140"/>
    </location>
</feature>
<comment type="similarity">
    <text evidence="7">Belongs to the DNA polymerase HolA subunit family.</text>
</comment>
<dbReference type="GO" id="GO:0009360">
    <property type="term" value="C:DNA polymerase III complex"/>
    <property type="evidence" value="ECO:0007669"/>
    <property type="project" value="UniProtKB-UniRule"/>
</dbReference>
<dbReference type="InterPro" id="IPR010372">
    <property type="entry name" value="DNA_pol3_delta_N"/>
</dbReference>
<keyword evidence="6" id="KW-0239">DNA-directed DNA polymerase</keyword>
<dbReference type="SUPFAM" id="SSF52540">
    <property type="entry name" value="P-loop containing nucleoside triphosphate hydrolases"/>
    <property type="match status" value="1"/>
</dbReference>
<comment type="caution">
    <text evidence="12">The sequence shown here is derived from an EMBL/GenBank/DDBJ whole genome shotgun (WGS) entry which is preliminary data.</text>
</comment>
<dbReference type="InterPro" id="IPR005790">
    <property type="entry name" value="DNA_polIII_delta"/>
</dbReference>
<dbReference type="GO" id="GO:0003677">
    <property type="term" value="F:DNA binding"/>
    <property type="evidence" value="ECO:0007669"/>
    <property type="project" value="InterPro"/>
</dbReference>
<evidence type="ECO:0000313" key="12">
    <source>
        <dbReference type="EMBL" id="PLK59367.1"/>
    </source>
</evidence>
<dbReference type="EMBL" id="NJPO01000008">
    <property type="protein sequence ID" value="PLK59367.1"/>
    <property type="molecule type" value="Genomic_DNA"/>
</dbReference>
<dbReference type="Pfam" id="PF06144">
    <property type="entry name" value="DNA_pol3_delta"/>
    <property type="match status" value="1"/>
</dbReference>
<dbReference type="Gene3D" id="1.10.8.60">
    <property type="match status" value="1"/>
</dbReference>
<accession>A0A2N4XXL7</accession>
<dbReference type="AlphaFoldDB" id="A0A2N4XXL7"/>
<dbReference type="RefSeq" id="WP_101626651.1">
    <property type="nucleotide sequence ID" value="NZ_NJPO01000008.1"/>
</dbReference>
<dbReference type="InterPro" id="IPR032780">
    <property type="entry name" value="DNA_pol3_delt_C"/>
</dbReference>
<organism evidence="12 13">
    <name type="scientific">Candidatus Palibaumannia cicadellinicola</name>
    <dbReference type="NCBI Taxonomy" id="186490"/>
    <lineage>
        <taxon>Bacteria</taxon>
        <taxon>Pseudomonadati</taxon>
        <taxon>Pseudomonadota</taxon>
        <taxon>Gammaproteobacteria</taxon>
        <taxon>Candidatus Palibaumannia</taxon>
    </lineage>
</organism>
<evidence type="ECO:0000259" key="10">
    <source>
        <dbReference type="Pfam" id="PF06144"/>
    </source>
</evidence>
<evidence type="ECO:0000256" key="6">
    <source>
        <dbReference type="ARBA" id="ARBA00022932"/>
    </source>
</evidence>
<dbReference type="CDD" id="cd18138">
    <property type="entry name" value="HLD_clamp_pol_III_delta"/>
    <property type="match status" value="1"/>
</dbReference>
<name>A0A2N4XXL7_9GAMM</name>
<sequence length="345" mass="39697">MIRLYPEQLGTQLQKSLHPCYLLLGNDQLLLQESEDSIQVKAQTFQFTEHFRVRLEDITDWDTIFSLSQTLSIFANRQTLLLILPENGLTTTIEDKLAILTSLLHQDLLLILRGKKLTRAQEKSLWFKALSNNNAVLVDCTTPEPAQLPYWVKNRAKNMQLSLDNAACQLLCYCYEGNLTALVQALERLKLIYPDSILTLPLVEEAVNDTSRFAPFHWINAVLAGNSKRASHILQQLRLEAREPVILLRDIQREIFLLLTLKRHIGHTPARILFDQHQIWQNRRPLLIQALQRLSVQQLYQAIVLMLKIELMIKQDYSDHVWADINALAQLLCSNTLLPVAIIDV</sequence>
<dbReference type="Gene3D" id="1.20.272.10">
    <property type="match status" value="1"/>
</dbReference>
<evidence type="ECO:0000256" key="7">
    <source>
        <dbReference type="ARBA" id="ARBA00034754"/>
    </source>
</evidence>
<reference evidence="12 13" key="1">
    <citation type="submission" date="2017-06" db="EMBL/GenBank/DDBJ databases">
        <title>Metabolic interaction between xylem feeders and their symbionts.</title>
        <authorList>
            <person name="Chouaia B."/>
        </authorList>
    </citation>
    <scope>NUCLEOTIDE SEQUENCE [LARGE SCALE GENOMIC DNA]</scope>
    <source>
        <strain evidence="12 13">Gra</strain>
    </source>
</reference>
<dbReference type="PANTHER" id="PTHR34388">
    <property type="entry name" value="DNA POLYMERASE III SUBUNIT DELTA"/>
    <property type="match status" value="1"/>
</dbReference>
<evidence type="ECO:0000256" key="3">
    <source>
        <dbReference type="ARBA" id="ARBA00022679"/>
    </source>
</evidence>
<dbReference type="GO" id="GO:0006261">
    <property type="term" value="P:DNA-templated DNA replication"/>
    <property type="evidence" value="ECO:0007669"/>
    <property type="project" value="TreeGrafter"/>
</dbReference>
<dbReference type="Pfam" id="PF14840">
    <property type="entry name" value="DNA_pol3_delt_C"/>
    <property type="match status" value="1"/>
</dbReference>
<evidence type="ECO:0000313" key="13">
    <source>
        <dbReference type="Proteomes" id="UP000234253"/>
    </source>
</evidence>
<proteinExistence type="inferred from homology"/>
<protein>
    <recommendedName>
        <fullName evidence="2 9">DNA polymerase III subunit delta</fullName>
        <ecNumber evidence="1 9">2.7.7.7</ecNumber>
    </recommendedName>
</protein>
<dbReference type="InterPro" id="IPR027417">
    <property type="entry name" value="P-loop_NTPase"/>
</dbReference>
<feature type="domain" description="DNA polymerase III subunit delta C-terminal" evidence="11">
    <location>
        <begin position="215"/>
        <end position="337"/>
    </location>
</feature>
<evidence type="ECO:0000256" key="4">
    <source>
        <dbReference type="ARBA" id="ARBA00022695"/>
    </source>
</evidence>
<evidence type="ECO:0000256" key="8">
    <source>
        <dbReference type="ARBA" id="ARBA00049244"/>
    </source>
</evidence>